<proteinExistence type="predicted"/>
<dbReference type="EMBL" id="KV426016">
    <property type="protein sequence ID" value="KZV91984.1"/>
    <property type="molecule type" value="Genomic_DNA"/>
</dbReference>
<dbReference type="InParanoid" id="A0A165HHM9"/>
<organism evidence="1 2">
    <name type="scientific">Exidia glandulosa HHB12029</name>
    <dbReference type="NCBI Taxonomy" id="1314781"/>
    <lineage>
        <taxon>Eukaryota</taxon>
        <taxon>Fungi</taxon>
        <taxon>Dikarya</taxon>
        <taxon>Basidiomycota</taxon>
        <taxon>Agaricomycotina</taxon>
        <taxon>Agaricomycetes</taxon>
        <taxon>Auriculariales</taxon>
        <taxon>Exidiaceae</taxon>
        <taxon>Exidia</taxon>
    </lineage>
</organism>
<protein>
    <submittedName>
        <fullName evidence="1">Uncharacterized protein</fullName>
    </submittedName>
</protein>
<sequence>MIFEHGVWKSALCYREGQRIGLHLAWFIVERNGDLRRVRPRDVERAYVISGVIYNADDE</sequence>
<accession>A0A165HHM9</accession>
<name>A0A165HHM9_EXIGL</name>
<evidence type="ECO:0000313" key="1">
    <source>
        <dbReference type="EMBL" id="KZV91984.1"/>
    </source>
</evidence>
<evidence type="ECO:0000313" key="2">
    <source>
        <dbReference type="Proteomes" id="UP000077266"/>
    </source>
</evidence>
<reference evidence="1 2" key="1">
    <citation type="journal article" date="2016" name="Mol. Biol. Evol.">
        <title>Comparative Genomics of Early-Diverging Mushroom-Forming Fungi Provides Insights into the Origins of Lignocellulose Decay Capabilities.</title>
        <authorList>
            <person name="Nagy L.G."/>
            <person name="Riley R."/>
            <person name="Tritt A."/>
            <person name="Adam C."/>
            <person name="Daum C."/>
            <person name="Floudas D."/>
            <person name="Sun H."/>
            <person name="Yadav J.S."/>
            <person name="Pangilinan J."/>
            <person name="Larsson K.H."/>
            <person name="Matsuura K."/>
            <person name="Barry K."/>
            <person name="Labutti K."/>
            <person name="Kuo R."/>
            <person name="Ohm R.A."/>
            <person name="Bhattacharya S.S."/>
            <person name="Shirouzu T."/>
            <person name="Yoshinaga Y."/>
            <person name="Martin F.M."/>
            <person name="Grigoriev I.V."/>
            <person name="Hibbett D.S."/>
        </authorList>
    </citation>
    <scope>NUCLEOTIDE SEQUENCE [LARGE SCALE GENOMIC DNA]</scope>
    <source>
        <strain evidence="1 2">HHB12029</strain>
    </source>
</reference>
<dbReference type="Proteomes" id="UP000077266">
    <property type="component" value="Unassembled WGS sequence"/>
</dbReference>
<keyword evidence="2" id="KW-1185">Reference proteome</keyword>
<dbReference type="AlphaFoldDB" id="A0A165HHM9"/>
<gene>
    <name evidence="1" type="ORF">EXIGLDRAFT_718778</name>
</gene>